<proteinExistence type="predicted"/>
<dbReference type="InterPro" id="IPR052557">
    <property type="entry name" value="CAP/Cytokinesis_protein"/>
</dbReference>
<gene>
    <name evidence="3" type="ORF">PBLR_14492</name>
</gene>
<dbReference type="Pfam" id="PF01841">
    <property type="entry name" value="Transglut_core"/>
    <property type="match status" value="1"/>
</dbReference>
<dbReference type="PANTHER" id="PTHR46333:SF2">
    <property type="entry name" value="CYTOKINESIS PROTEIN 3"/>
    <property type="match status" value="1"/>
</dbReference>
<dbReference type="PANTHER" id="PTHR46333">
    <property type="entry name" value="CYTOKINESIS PROTEIN 3"/>
    <property type="match status" value="1"/>
</dbReference>
<evidence type="ECO:0000259" key="2">
    <source>
        <dbReference type="SMART" id="SM00460"/>
    </source>
</evidence>
<dbReference type="SMART" id="SM00460">
    <property type="entry name" value="TGc"/>
    <property type="match status" value="1"/>
</dbReference>
<reference evidence="4" key="1">
    <citation type="submission" date="2018-08" db="EMBL/GenBank/DDBJ databases">
        <authorList>
            <person name="Chevrot R."/>
        </authorList>
    </citation>
    <scope>NUCLEOTIDE SEQUENCE [LARGE SCALE GENOMIC DNA]</scope>
</reference>
<feature type="transmembrane region" description="Helical" evidence="1">
    <location>
        <begin position="30"/>
        <end position="50"/>
    </location>
</feature>
<dbReference type="Gene3D" id="3.10.620.30">
    <property type="match status" value="1"/>
</dbReference>
<evidence type="ECO:0000313" key="3">
    <source>
        <dbReference type="EMBL" id="SYX86070.1"/>
    </source>
</evidence>
<protein>
    <submittedName>
        <fullName evidence="3">Transglutaminase-like superfamily protein</fullName>
    </submittedName>
</protein>
<dbReference type="AlphaFoldDB" id="A0A383RGJ0"/>
<dbReference type="SUPFAM" id="SSF54001">
    <property type="entry name" value="Cysteine proteinases"/>
    <property type="match status" value="1"/>
</dbReference>
<dbReference type="EMBL" id="LS992241">
    <property type="protein sequence ID" value="SYX86070.1"/>
    <property type="molecule type" value="Genomic_DNA"/>
</dbReference>
<keyword evidence="1" id="KW-1133">Transmembrane helix</keyword>
<dbReference type="Proteomes" id="UP000304148">
    <property type="component" value="Chromosome"/>
</dbReference>
<evidence type="ECO:0000256" key="1">
    <source>
        <dbReference type="SAM" id="Phobius"/>
    </source>
</evidence>
<sequence>MYIDSQTPSRLQRARQRRARRWILFPRVSIFRMLMLGSVLLGIMVGFALWPTVEARSSMITLHSQSEMKQWLSEQFTRREAAISFRYEGDTKSLTEMAGKSLSAALYSDPFIRYNISKYSYQWKGSTDSAVVNVYVDYRETYEQSQYVREQAKEIVRNITSLGQSPHLKVKAIHDYIVSHVTYDEGMTKFTAYEALTEGTTVCQGYALLMQAMLEEANIPSKIVEGKAGGLLHAWNLIELDGKWYHVDATWDDPLPDRGKQVRYTYYMRTDAEMRTDHDWEESTELPKANDPYEHVLNQMRQGTDKSLRSFVSELESGWSPDVLLPERQVKDVKGLVERYRSAQKANRVQFQIRYIGSELELRADLHDMMDKLGLSTPFEYRVSTLNNSDDLLVDIQLQK</sequence>
<name>A0A383RGJ0_PAEAL</name>
<feature type="domain" description="Transglutaminase-like" evidence="2">
    <location>
        <begin position="195"/>
        <end position="251"/>
    </location>
</feature>
<dbReference type="InterPro" id="IPR002931">
    <property type="entry name" value="Transglutaminase-like"/>
</dbReference>
<keyword evidence="1" id="KW-0472">Membrane</keyword>
<accession>A0A383RGJ0</accession>
<keyword evidence="1" id="KW-0812">Transmembrane</keyword>
<dbReference type="RefSeq" id="WP_138188072.1">
    <property type="nucleotide sequence ID" value="NZ_LS992241.1"/>
</dbReference>
<dbReference type="GO" id="GO:0005737">
    <property type="term" value="C:cytoplasm"/>
    <property type="evidence" value="ECO:0007669"/>
    <property type="project" value="TreeGrafter"/>
</dbReference>
<organism evidence="3 4">
    <name type="scientific">Paenibacillus alvei</name>
    <name type="common">Bacillus alvei</name>
    <dbReference type="NCBI Taxonomy" id="44250"/>
    <lineage>
        <taxon>Bacteria</taxon>
        <taxon>Bacillati</taxon>
        <taxon>Bacillota</taxon>
        <taxon>Bacilli</taxon>
        <taxon>Bacillales</taxon>
        <taxon>Paenibacillaceae</taxon>
        <taxon>Paenibacillus</taxon>
    </lineage>
</organism>
<evidence type="ECO:0000313" key="4">
    <source>
        <dbReference type="Proteomes" id="UP000304148"/>
    </source>
</evidence>
<dbReference type="InterPro" id="IPR038765">
    <property type="entry name" value="Papain-like_cys_pep_sf"/>
</dbReference>